<dbReference type="InterPro" id="IPR016186">
    <property type="entry name" value="C-type_lectin-like/link_sf"/>
</dbReference>
<dbReference type="AlphaFoldDB" id="A0A9P1I8C4"/>
<accession>A0A9P1I8C4</accession>
<protein>
    <recommendedName>
        <fullName evidence="2">C-type lectin domain-containing protein</fullName>
    </recommendedName>
</protein>
<feature type="signal peptide" evidence="1">
    <location>
        <begin position="1"/>
        <end position="17"/>
    </location>
</feature>
<dbReference type="CDD" id="cd00037">
    <property type="entry name" value="CLECT"/>
    <property type="match status" value="1"/>
</dbReference>
<keyword evidence="1" id="KW-0732">Signal</keyword>
<evidence type="ECO:0000256" key="1">
    <source>
        <dbReference type="SAM" id="SignalP"/>
    </source>
</evidence>
<dbReference type="PANTHER" id="PTHR23124">
    <property type="entry name" value="C-TYPE LECTIN DOMAIN-CONTAINING PROTEIN-RELATED-RELATED"/>
    <property type="match status" value="1"/>
</dbReference>
<sequence>MILKILMVFLCVQLMDSCRLRCRNRTTETCDDGWTYYKRNTTGWCMKVFVVTRTNDIYINKTIGENFCEQNEAVISSIDDLEMYNFTMTLKAATHSNYTWLGATLDTQCQCPASYCADPNDLCGAKAYYWTDGYTTSNDFLLNYLPVTPTKVNGVNVYLNRAGVYLIANDSPSEFRVGQLYIANVSTKADSVLCGKPATIS</sequence>
<feature type="domain" description="C-type lectin" evidence="2">
    <location>
        <begin position="30"/>
        <end position="195"/>
    </location>
</feature>
<gene>
    <name evidence="3" type="ORF">CAMP_LOCUS2997</name>
</gene>
<proteinExistence type="predicted"/>
<name>A0A9P1I8C4_9PELO</name>
<keyword evidence="4" id="KW-1185">Reference proteome</keyword>
<comment type="caution">
    <text evidence="3">The sequence shown here is derived from an EMBL/GenBank/DDBJ whole genome shotgun (WGS) entry which is preliminary data.</text>
</comment>
<evidence type="ECO:0000313" key="4">
    <source>
        <dbReference type="Proteomes" id="UP001152747"/>
    </source>
</evidence>
<dbReference type="InterPro" id="IPR016187">
    <property type="entry name" value="CTDL_fold"/>
</dbReference>
<dbReference type="InterPro" id="IPR001304">
    <property type="entry name" value="C-type_lectin-like"/>
</dbReference>
<dbReference type="SMART" id="SM00034">
    <property type="entry name" value="CLECT"/>
    <property type="match status" value="1"/>
</dbReference>
<organism evidence="3 4">
    <name type="scientific">Caenorhabditis angaria</name>
    <dbReference type="NCBI Taxonomy" id="860376"/>
    <lineage>
        <taxon>Eukaryota</taxon>
        <taxon>Metazoa</taxon>
        <taxon>Ecdysozoa</taxon>
        <taxon>Nematoda</taxon>
        <taxon>Chromadorea</taxon>
        <taxon>Rhabditida</taxon>
        <taxon>Rhabditina</taxon>
        <taxon>Rhabditomorpha</taxon>
        <taxon>Rhabditoidea</taxon>
        <taxon>Rhabditidae</taxon>
        <taxon>Peloderinae</taxon>
        <taxon>Caenorhabditis</taxon>
    </lineage>
</organism>
<reference evidence="3" key="1">
    <citation type="submission" date="2022-11" db="EMBL/GenBank/DDBJ databases">
        <authorList>
            <person name="Kikuchi T."/>
        </authorList>
    </citation>
    <scope>NUCLEOTIDE SEQUENCE</scope>
    <source>
        <strain evidence="3">PS1010</strain>
    </source>
</reference>
<dbReference type="EMBL" id="CANHGI010000001">
    <property type="protein sequence ID" value="CAI5440360.1"/>
    <property type="molecule type" value="Genomic_DNA"/>
</dbReference>
<dbReference type="Gene3D" id="3.10.100.10">
    <property type="entry name" value="Mannose-Binding Protein A, subunit A"/>
    <property type="match status" value="1"/>
</dbReference>
<dbReference type="Proteomes" id="UP001152747">
    <property type="component" value="Unassembled WGS sequence"/>
</dbReference>
<evidence type="ECO:0000313" key="3">
    <source>
        <dbReference type="EMBL" id="CAI5440360.1"/>
    </source>
</evidence>
<feature type="chain" id="PRO_5040123082" description="C-type lectin domain-containing protein" evidence="1">
    <location>
        <begin position="18"/>
        <end position="201"/>
    </location>
</feature>
<evidence type="ECO:0000259" key="2">
    <source>
        <dbReference type="SMART" id="SM00034"/>
    </source>
</evidence>
<dbReference type="SUPFAM" id="SSF56436">
    <property type="entry name" value="C-type lectin-like"/>
    <property type="match status" value="1"/>
</dbReference>